<keyword evidence="1" id="KW-1133">Transmembrane helix</keyword>
<feature type="transmembrane region" description="Helical" evidence="1">
    <location>
        <begin position="77"/>
        <end position="100"/>
    </location>
</feature>
<keyword evidence="1" id="KW-0812">Transmembrane</keyword>
<protein>
    <recommendedName>
        <fullName evidence="4">DUF5671 domain-containing protein</fullName>
    </recommendedName>
</protein>
<sequence length="101" mass="11168">MNNILKNPYINALLAALYIIVIVFVIGNLEDITRGKESLLVPVIMLSLFVLSAAIMGLFFVYTPAKMFLDNQKPEALTFFLKTIGTFAGFAIVALLMILLL</sequence>
<feature type="transmembrane region" description="Helical" evidence="1">
    <location>
        <begin position="9"/>
        <end position="27"/>
    </location>
</feature>
<organism evidence="2 3">
    <name type="scientific">Candidatus Nomurabacteria bacterium RIFCSPHIGHO2_01_FULL_42_15</name>
    <dbReference type="NCBI Taxonomy" id="1801742"/>
    <lineage>
        <taxon>Bacteria</taxon>
        <taxon>Candidatus Nomuraibacteriota</taxon>
    </lineage>
</organism>
<dbReference type="EMBL" id="MFTS01000001">
    <property type="protein sequence ID" value="OGI68696.1"/>
    <property type="molecule type" value="Genomic_DNA"/>
</dbReference>
<dbReference type="AlphaFoldDB" id="A0A1F6VGK0"/>
<evidence type="ECO:0000256" key="1">
    <source>
        <dbReference type="SAM" id="Phobius"/>
    </source>
</evidence>
<reference evidence="2 3" key="1">
    <citation type="journal article" date="2016" name="Nat. Commun.">
        <title>Thousands of microbial genomes shed light on interconnected biogeochemical processes in an aquifer system.</title>
        <authorList>
            <person name="Anantharaman K."/>
            <person name="Brown C.T."/>
            <person name="Hug L.A."/>
            <person name="Sharon I."/>
            <person name="Castelle C.J."/>
            <person name="Probst A.J."/>
            <person name="Thomas B.C."/>
            <person name="Singh A."/>
            <person name="Wilkins M.J."/>
            <person name="Karaoz U."/>
            <person name="Brodie E.L."/>
            <person name="Williams K.H."/>
            <person name="Hubbard S.S."/>
            <person name="Banfield J.F."/>
        </authorList>
    </citation>
    <scope>NUCLEOTIDE SEQUENCE [LARGE SCALE GENOMIC DNA]</scope>
</reference>
<evidence type="ECO:0000313" key="2">
    <source>
        <dbReference type="EMBL" id="OGI68696.1"/>
    </source>
</evidence>
<evidence type="ECO:0000313" key="3">
    <source>
        <dbReference type="Proteomes" id="UP000178235"/>
    </source>
</evidence>
<keyword evidence="1" id="KW-0472">Membrane</keyword>
<proteinExistence type="predicted"/>
<evidence type="ECO:0008006" key="4">
    <source>
        <dbReference type="Google" id="ProtNLM"/>
    </source>
</evidence>
<gene>
    <name evidence="2" type="ORF">A2738_00080</name>
</gene>
<comment type="caution">
    <text evidence="2">The sequence shown here is derived from an EMBL/GenBank/DDBJ whole genome shotgun (WGS) entry which is preliminary data.</text>
</comment>
<dbReference type="Proteomes" id="UP000178235">
    <property type="component" value="Unassembled WGS sequence"/>
</dbReference>
<accession>A0A1F6VGK0</accession>
<feature type="transmembrane region" description="Helical" evidence="1">
    <location>
        <begin position="39"/>
        <end position="65"/>
    </location>
</feature>
<name>A0A1F6VGK0_9BACT</name>